<dbReference type="SUPFAM" id="SSF51197">
    <property type="entry name" value="Clavaminate synthase-like"/>
    <property type="match status" value="1"/>
</dbReference>
<protein>
    <recommendedName>
        <fullName evidence="4">Phytanoyl-CoA dioxygenase (PhyH)</fullName>
    </recommendedName>
</protein>
<evidence type="ECO:0008006" key="4">
    <source>
        <dbReference type="Google" id="ProtNLM"/>
    </source>
</evidence>
<dbReference type="EMBL" id="FQZK01000001">
    <property type="protein sequence ID" value="SHI47422.1"/>
    <property type="molecule type" value="Genomic_DNA"/>
</dbReference>
<accession>A0A1M6BFA5</accession>
<feature type="compositionally biased region" description="Basic and acidic residues" evidence="1">
    <location>
        <begin position="110"/>
        <end position="123"/>
    </location>
</feature>
<evidence type="ECO:0000313" key="2">
    <source>
        <dbReference type="EMBL" id="SHI47422.1"/>
    </source>
</evidence>
<organism evidence="2 3">
    <name type="scientific">Nocardiopsis flavescens</name>
    <dbReference type="NCBI Taxonomy" id="758803"/>
    <lineage>
        <taxon>Bacteria</taxon>
        <taxon>Bacillati</taxon>
        <taxon>Actinomycetota</taxon>
        <taxon>Actinomycetes</taxon>
        <taxon>Streptosporangiales</taxon>
        <taxon>Nocardiopsidaceae</taxon>
        <taxon>Nocardiopsis</taxon>
    </lineage>
</organism>
<dbReference type="AlphaFoldDB" id="A0A1M6BFA5"/>
<reference evidence="2 3" key="1">
    <citation type="submission" date="2016-11" db="EMBL/GenBank/DDBJ databases">
        <authorList>
            <person name="Jaros S."/>
            <person name="Januszkiewicz K."/>
            <person name="Wedrychowicz H."/>
        </authorList>
    </citation>
    <scope>NUCLEOTIDE SEQUENCE [LARGE SCALE GENOMIC DNA]</scope>
    <source>
        <strain evidence="2 3">CGMCC 4.5723</strain>
    </source>
</reference>
<sequence>MTLTPPVRDDADGPTRRFTETGHLVLPGLLPDDLLRRLLPEVDHWVDRGLRERSIASSLAPDRHGPPPLVELEMPAHAELLTFAPLLERIAALMGGPFVHHHLHSVRQGPDTEGKPWHHDREPHDGDHADLLMVHALHYPAGLDATMGHLAVLPGSHRERAGKTARAHLGTSVLPGETVIADLPPGSTVLLDSALFHARRAVPHRGAGRDRYFIDASYCQVGGRWRPAKPHWRDTLRRARRLGLGGDRWPDLFDERHFTEYRAG</sequence>
<evidence type="ECO:0000256" key="1">
    <source>
        <dbReference type="SAM" id="MobiDB-lite"/>
    </source>
</evidence>
<feature type="region of interest" description="Disordered" evidence="1">
    <location>
        <begin position="104"/>
        <end position="123"/>
    </location>
</feature>
<evidence type="ECO:0000313" key="3">
    <source>
        <dbReference type="Proteomes" id="UP000184452"/>
    </source>
</evidence>
<keyword evidence="3" id="KW-1185">Reference proteome</keyword>
<gene>
    <name evidence="2" type="ORF">SAMN05421803_101330</name>
</gene>
<name>A0A1M6BFA5_9ACTN</name>
<dbReference type="Proteomes" id="UP000184452">
    <property type="component" value="Unassembled WGS sequence"/>
</dbReference>
<dbReference type="Gene3D" id="2.60.120.620">
    <property type="entry name" value="q2cbj1_9rhob like domain"/>
    <property type="match status" value="1"/>
</dbReference>
<proteinExistence type="predicted"/>
<dbReference type="STRING" id="758803.SAMN05421803_101330"/>